<proteinExistence type="predicted"/>
<gene>
    <name evidence="1" type="ORF">GN277_28075</name>
</gene>
<organism evidence="1 2">
    <name type="scientific">Sporofaciens musculi</name>
    <dbReference type="NCBI Taxonomy" id="2681861"/>
    <lineage>
        <taxon>Bacteria</taxon>
        <taxon>Bacillati</taxon>
        <taxon>Bacillota</taxon>
        <taxon>Clostridia</taxon>
        <taxon>Lachnospirales</taxon>
        <taxon>Lachnospiraceae</taxon>
        <taxon>Sporofaciens</taxon>
    </lineage>
</organism>
<comment type="caution">
    <text evidence="1">The sequence shown here is derived from an EMBL/GenBank/DDBJ whole genome shotgun (WGS) entry which is preliminary data.</text>
</comment>
<evidence type="ECO:0000313" key="1">
    <source>
        <dbReference type="EMBL" id="MXP79022.1"/>
    </source>
</evidence>
<accession>A0A7X3MMN8</accession>
<sequence length="248" mass="27529">MGTSSSHRGNKDKKELLPNDYVKPIVSWQATKTEFSKYINGNGGSIRKTVSNYVKSSGGAGELLKSSSSGIRATANISRLFAGIQRDGYEKTFENLGIEYQGKGAKEICSDLVNYVSAPSNSKEDAVAREAEINAMSKIYQFIESNGLDIKALDKIDNNLMDEVVGAYVECYIWGRILNDLEYCLEKNSDDIERTLQIEDEMKSYVSNVVDVAFHSSGIREKIFGNKTISAGVEELYKKCYSALEDMK</sequence>
<reference evidence="1 2" key="1">
    <citation type="submission" date="2019-12" db="EMBL/GenBank/DDBJ databases">
        <title>Sporaefaciens musculi gen. nov., sp. nov., a novel bacterium isolated from the caecum of an obese mouse.</title>
        <authorList>
            <person name="Rasmussen T.S."/>
            <person name="Streidl T."/>
            <person name="Hitch T.C.A."/>
            <person name="Wortmann E."/>
            <person name="Deptula P."/>
            <person name="Hansen M."/>
            <person name="Nielsen D.S."/>
            <person name="Clavel T."/>
            <person name="Vogensen F.K."/>
        </authorList>
    </citation>
    <scope>NUCLEOTIDE SEQUENCE [LARGE SCALE GENOMIC DNA]</scope>
    <source>
        <strain evidence="1 2">WCA-9-b2</strain>
        <plasmid evidence="1">unnamed</plasmid>
    </source>
</reference>
<name>A0A7X3MMN8_9FIRM</name>
<keyword evidence="1" id="KW-0614">Plasmid</keyword>
<keyword evidence="2" id="KW-1185">Reference proteome</keyword>
<dbReference type="RefSeq" id="WP_159757520.1">
    <property type="nucleotide sequence ID" value="NZ_WUQX01000003.1"/>
</dbReference>
<evidence type="ECO:0000313" key="2">
    <source>
        <dbReference type="Proteomes" id="UP000460412"/>
    </source>
</evidence>
<protein>
    <submittedName>
        <fullName evidence="1">Uncharacterized protein</fullName>
    </submittedName>
</protein>
<dbReference type="Proteomes" id="UP000460412">
    <property type="component" value="Unassembled WGS sequence"/>
</dbReference>
<geneLocation type="plasmid" evidence="1">
    <name>unnamed</name>
</geneLocation>
<dbReference type="EMBL" id="WUQX01000003">
    <property type="protein sequence ID" value="MXP79022.1"/>
    <property type="molecule type" value="Genomic_DNA"/>
</dbReference>
<dbReference type="AlphaFoldDB" id="A0A7X3MMN8"/>